<evidence type="ECO:0008006" key="13">
    <source>
        <dbReference type="Google" id="ProtNLM"/>
    </source>
</evidence>
<dbReference type="AlphaFoldDB" id="A0A067TPG9"/>
<comment type="subcellular location">
    <subcellularLocation>
        <location evidence="2">Cytoplasm</location>
    </subcellularLocation>
    <subcellularLocation>
        <location evidence="1">Endomembrane system</location>
        <topology evidence="1">Peripheral membrane protein</topology>
    </subcellularLocation>
</comment>
<accession>A0A067TPG9</accession>
<protein>
    <recommendedName>
        <fullName evidence="13">GRIP domain-containing protein</fullName>
    </recommendedName>
</protein>
<organism evidence="11 12">
    <name type="scientific">Galerina marginata (strain CBS 339.88)</name>
    <dbReference type="NCBI Taxonomy" id="685588"/>
    <lineage>
        <taxon>Eukaryota</taxon>
        <taxon>Fungi</taxon>
        <taxon>Dikarya</taxon>
        <taxon>Basidiomycota</taxon>
        <taxon>Agaricomycotina</taxon>
        <taxon>Agaricomycetes</taxon>
        <taxon>Agaricomycetidae</taxon>
        <taxon>Agaricales</taxon>
        <taxon>Agaricineae</taxon>
        <taxon>Strophariaceae</taxon>
        <taxon>Galerina</taxon>
    </lineage>
</organism>
<feature type="coiled-coil region" evidence="7">
    <location>
        <begin position="229"/>
        <end position="450"/>
    </location>
</feature>
<dbReference type="HOGENOM" id="CLU_007533_1_0_1"/>
<dbReference type="InterPro" id="IPR051952">
    <property type="entry name" value="Golgi-autophagy_related"/>
</dbReference>
<feature type="domain" description="GRIP" evidence="10">
    <location>
        <begin position="499"/>
        <end position="547"/>
    </location>
</feature>
<keyword evidence="12" id="KW-1185">Reference proteome</keyword>
<keyword evidence="4 7" id="KW-0175">Coiled coil</keyword>
<feature type="region of interest" description="Disordered" evidence="8">
    <location>
        <begin position="456"/>
        <end position="502"/>
    </location>
</feature>
<gene>
    <name evidence="11" type="ORF">GALMADRAFT_52408</name>
</gene>
<dbReference type="Gene3D" id="1.10.220.60">
    <property type="entry name" value="GRIP domain"/>
    <property type="match status" value="1"/>
</dbReference>
<evidence type="ECO:0000259" key="10">
    <source>
        <dbReference type="PROSITE" id="PS50913"/>
    </source>
</evidence>
<keyword evidence="5" id="KW-0472">Membrane</keyword>
<feature type="non-terminal residue" evidence="11">
    <location>
        <position position="1"/>
    </location>
</feature>
<evidence type="ECO:0000313" key="11">
    <source>
        <dbReference type="EMBL" id="KDR85056.1"/>
    </source>
</evidence>
<evidence type="ECO:0000256" key="1">
    <source>
        <dbReference type="ARBA" id="ARBA00004184"/>
    </source>
</evidence>
<dbReference type="PANTHER" id="PTHR23157">
    <property type="entry name" value="GRIP AND COILED-COIL DOMAIN-CONTAINING PROTEIN 1"/>
    <property type="match status" value="1"/>
</dbReference>
<dbReference type="Pfam" id="PF01465">
    <property type="entry name" value="GRIP"/>
    <property type="match status" value="1"/>
</dbReference>
<dbReference type="STRING" id="685588.A0A067TPG9"/>
<evidence type="ECO:0000256" key="8">
    <source>
        <dbReference type="SAM" id="MobiDB-lite"/>
    </source>
</evidence>
<name>A0A067TPG9_GALM3</name>
<evidence type="ECO:0000256" key="5">
    <source>
        <dbReference type="ARBA" id="ARBA00023136"/>
    </source>
</evidence>
<keyword evidence="6" id="KW-0597">Phosphoprotein</keyword>
<dbReference type="PROSITE" id="PS50913">
    <property type="entry name" value="GRIP"/>
    <property type="match status" value="1"/>
</dbReference>
<dbReference type="OrthoDB" id="1926336at2759"/>
<evidence type="ECO:0000259" key="9">
    <source>
        <dbReference type="PROSITE" id="PS50894"/>
    </source>
</evidence>
<feature type="modified residue" description="Phosphohistidine" evidence="6">
    <location>
        <position position="26"/>
    </location>
</feature>
<feature type="region of interest" description="Disordered" evidence="8">
    <location>
        <begin position="110"/>
        <end position="137"/>
    </location>
</feature>
<reference evidence="12" key="1">
    <citation type="journal article" date="2014" name="Proc. Natl. Acad. Sci. U.S.A.">
        <title>Extensive sampling of basidiomycete genomes demonstrates inadequacy of the white-rot/brown-rot paradigm for wood decay fungi.</title>
        <authorList>
            <person name="Riley R."/>
            <person name="Salamov A.A."/>
            <person name="Brown D.W."/>
            <person name="Nagy L.G."/>
            <person name="Floudas D."/>
            <person name="Held B.W."/>
            <person name="Levasseur A."/>
            <person name="Lombard V."/>
            <person name="Morin E."/>
            <person name="Otillar R."/>
            <person name="Lindquist E.A."/>
            <person name="Sun H."/>
            <person name="LaButti K.M."/>
            <person name="Schmutz J."/>
            <person name="Jabbour D."/>
            <person name="Luo H."/>
            <person name="Baker S.E."/>
            <person name="Pisabarro A.G."/>
            <person name="Walton J.D."/>
            <person name="Blanchette R.A."/>
            <person name="Henrissat B."/>
            <person name="Martin F."/>
            <person name="Cullen D."/>
            <person name="Hibbett D.S."/>
            <person name="Grigoriev I.V."/>
        </authorList>
    </citation>
    <scope>NUCLEOTIDE SEQUENCE [LARGE SCALE GENOMIC DNA]</scope>
    <source>
        <strain evidence="12">CBS 339.88</strain>
    </source>
</reference>
<proteinExistence type="predicted"/>
<dbReference type="GO" id="GO:0000160">
    <property type="term" value="P:phosphorelay signal transduction system"/>
    <property type="evidence" value="ECO:0007669"/>
    <property type="project" value="InterPro"/>
</dbReference>
<keyword evidence="3" id="KW-0963">Cytoplasm</keyword>
<evidence type="ECO:0000256" key="6">
    <source>
        <dbReference type="PROSITE-ProRule" id="PRU00110"/>
    </source>
</evidence>
<feature type="compositionally biased region" description="Low complexity" evidence="8">
    <location>
        <begin position="483"/>
        <end position="497"/>
    </location>
</feature>
<evidence type="ECO:0000313" key="12">
    <source>
        <dbReference type="Proteomes" id="UP000027222"/>
    </source>
</evidence>
<evidence type="ECO:0000256" key="2">
    <source>
        <dbReference type="ARBA" id="ARBA00004496"/>
    </source>
</evidence>
<evidence type="ECO:0000256" key="4">
    <source>
        <dbReference type="ARBA" id="ARBA00023054"/>
    </source>
</evidence>
<dbReference type="PROSITE" id="PS50894">
    <property type="entry name" value="HPT"/>
    <property type="match status" value="1"/>
</dbReference>
<dbReference type="GO" id="GO:0005794">
    <property type="term" value="C:Golgi apparatus"/>
    <property type="evidence" value="ECO:0007669"/>
    <property type="project" value="TreeGrafter"/>
</dbReference>
<dbReference type="SMART" id="SM00755">
    <property type="entry name" value="Grip"/>
    <property type="match status" value="1"/>
</dbReference>
<evidence type="ECO:0000256" key="7">
    <source>
        <dbReference type="SAM" id="Coils"/>
    </source>
</evidence>
<dbReference type="InterPro" id="IPR008207">
    <property type="entry name" value="Sig_transdc_His_kin_Hpt_dom"/>
</dbReference>
<dbReference type="InterPro" id="IPR000237">
    <property type="entry name" value="GRIP_dom"/>
</dbReference>
<evidence type="ECO:0000256" key="3">
    <source>
        <dbReference type="ARBA" id="ARBA00022490"/>
    </source>
</evidence>
<feature type="domain" description="HPt" evidence="9">
    <location>
        <begin position="1"/>
        <end position="82"/>
    </location>
</feature>
<dbReference type="PANTHER" id="PTHR23157:SF25">
    <property type="entry name" value="GRIP AND COILED-COIL DOMAIN-CONTAINING PROTEIN 1"/>
    <property type="match status" value="1"/>
</dbReference>
<dbReference type="Proteomes" id="UP000027222">
    <property type="component" value="Unassembled WGS sequence"/>
</dbReference>
<dbReference type="EMBL" id="KL142367">
    <property type="protein sequence ID" value="KDR85056.1"/>
    <property type="molecule type" value="Genomic_DNA"/>
</dbReference>
<sequence length="548" mass="63084">FQDEIKRLNQKLELQEDRLEEVRDTHKLESHSLSEEVKKLRNQSEETEALFQAAQRATTHAEEAVDKQKDAFSQLQKEVDAAKNTAKEEEEKRVKAISLLKTVRQKLVKAEKDKDDAMRELSAVKERERGDKDKEQTERLNFQHELESLNASHEKATANLKAQFNKDFTSMKDRYEQEISAIRGQFELDLATTKSTHAKALDAKASQITTLENSLNNVTRDKNAFFDQLQLRQAEVESAQAHLESLQHENTEFQFQLRESNDRLALLKEEYQELLREHDTRSRDPVPSADEIARMVSAAEAKYEVKLAEMKRNIAILEKERYDAEADWSRKLKEKMKDLEDLKRAVGSATRTREAEENVVARLEAELVQAMETSKNLERQASELPHLREQIHELQRSGKDQEQEISVKIMVLEKQIEESKAREMQLKQSNKTLRDELRKVQSSAALLERQRNPGVGYWTTRVGDGSGAPESPRMPASSPALESPSRVSSPAPSTATSTKDEEEVNLEYLRNVILQFLEHKEMRPNLVKVLSIILHFTPQETRRLIAKV</sequence>